<name>A0A6J2KIA5_BOMMA</name>
<dbReference type="InterPro" id="IPR040676">
    <property type="entry name" value="DUF5641"/>
</dbReference>
<protein>
    <submittedName>
        <fullName evidence="3">Uncharacterized protein LOC114250840</fullName>
    </submittedName>
</protein>
<dbReference type="KEGG" id="bman:114250840"/>
<organism evidence="2 3">
    <name type="scientific">Bombyx mandarina</name>
    <name type="common">Wild silk moth</name>
    <name type="synonym">Wild silkworm</name>
    <dbReference type="NCBI Taxonomy" id="7092"/>
    <lineage>
        <taxon>Eukaryota</taxon>
        <taxon>Metazoa</taxon>
        <taxon>Ecdysozoa</taxon>
        <taxon>Arthropoda</taxon>
        <taxon>Hexapoda</taxon>
        <taxon>Insecta</taxon>
        <taxon>Pterygota</taxon>
        <taxon>Neoptera</taxon>
        <taxon>Endopterygota</taxon>
        <taxon>Lepidoptera</taxon>
        <taxon>Glossata</taxon>
        <taxon>Ditrysia</taxon>
        <taxon>Bombycoidea</taxon>
        <taxon>Bombycidae</taxon>
        <taxon>Bombycinae</taxon>
        <taxon>Bombyx</taxon>
    </lineage>
</organism>
<dbReference type="Pfam" id="PF18701">
    <property type="entry name" value="DUF5641"/>
    <property type="match status" value="1"/>
</dbReference>
<proteinExistence type="predicted"/>
<dbReference type="PANTHER" id="PTHR47331:SF1">
    <property type="entry name" value="GAG-LIKE PROTEIN"/>
    <property type="match status" value="1"/>
</dbReference>
<dbReference type="OrthoDB" id="8036689at2759"/>
<keyword evidence="2" id="KW-1185">Reference proteome</keyword>
<dbReference type="PANTHER" id="PTHR47331">
    <property type="entry name" value="PHD-TYPE DOMAIN-CONTAINING PROTEIN"/>
    <property type="match status" value="1"/>
</dbReference>
<reference evidence="3" key="1">
    <citation type="submission" date="2025-08" db="UniProtKB">
        <authorList>
            <consortium name="RefSeq"/>
        </authorList>
    </citation>
    <scope>IDENTIFICATION</scope>
    <source>
        <tissue evidence="3">Silk gland</tissue>
    </source>
</reference>
<feature type="domain" description="DUF5641" evidence="1">
    <location>
        <begin position="108"/>
        <end position="201"/>
    </location>
</feature>
<evidence type="ECO:0000313" key="2">
    <source>
        <dbReference type="Proteomes" id="UP000504629"/>
    </source>
</evidence>
<dbReference type="GeneID" id="114250840"/>
<dbReference type="Proteomes" id="UP000504629">
    <property type="component" value="Unplaced"/>
</dbReference>
<sequence>MPEGKVKDLIKRRASIKAKITQFSTYLDVLRGCDYLNDVQFSELQVRLEKFETLYGDFDTFQSEIEMLSDAPEDHYKDRESIESQYYKLVASARTLLDQRKNNDGRSERFQRIEYLKQHFWQRFSNEYVVWLQQKMKWPTQKGDLKEGMMVVIKEKGLPPLMWLLGRIIRLCPGRDGITRVADILTKKGVIRRAYNNICPLPVNI</sequence>
<evidence type="ECO:0000259" key="1">
    <source>
        <dbReference type="Pfam" id="PF18701"/>
    </source>
</evidence>
<gene>
    <name evidence="3" type="primary">LOC114250840</name>
</gene>
<dbReference type="AlphaFoldDB" id="A0A6J2KIA5"/>
<dbReference type="RefSeq" id="XP_028040682.1">
    <property type="nucleotide sequence ID" value="XM_028184881.1"/>
</dbReference>
<accession>A0A6J2KIA5</accession>
<evidence type="ECO:0000313" key="3">
    <source>
        <dbReference type="RefSeq" id="XP_028040682.1"/>
    </source>
</evidence>